<dbReference type="Pfam" id="PF03732">
    <property type="entry name" value="Retrotrans_gag"/>
    <property type="match status" value="1"/>
</dbReference>
<dbReference type="InterPro" id="IPR005162">
    <property type="entry name" value="Retrotrans_gag_dom"/>
</dbReference>
<gene>
    <name evidence="2" type="ORF">MTR67_018677</name>
</gene>
<name>A0AAF0QM73_SOLVR</name>
<feature type="domain" description="Retrotransposon gag" evidence="1">
    <location>
        <begin position="11"/>
        <end position="68"/>
    </location>
</feature>
<dbReference type="SUPFAM" id="SSF56672">
    <property type="entry name" value="DNA/RNA polymerases"/>
    <property type="match status" value="1"/>
</dbReference>
<dbReference type="InterPro" id="IPR043502">
    <property type="entry name" value="DNA/RNA_pol_sf"/>
</dbReference>
<evidence type="ECO:0000313" key="2">
    <source>
        <dbReference type="EMBL" id="WMV25292.1"/>
    </source>
</evidence>
<dbReference type="AlphaFoldDB" id="A0AAF0QM73"/>
<sequence>MQVTGNDRVELASYQLKDVAHIWYTQCKETMGADATPITWECFSETFLERFFPRELREEKAQEFMNLRVGLGYVLMQRGKVIAYASRQLKYVFTQKELNLRQKRWLEFLKDYDMSVHYHPGVHLMSISDGGVTVQNGSESSLVVEVKEKKDSDMILLQLKGAIHQQRVEGELGVTCYPRSRVRVQEVALGRDTYTLFI</sequence>
<dbReference type="Proteomes" id="UP001234989">
    <property type="component" value="Chromosome 4"/>
</dbReference>
<protein>
    <recommendedName>
        <fullName evidence="1">Retrotransposon gag domain-containing protein</fullName>
    </recommendedName>
</protein>
<evidence type="ECO:0000313" key="3">
    <source>
        <dbReference type="Proteomes" id="UP001234989"/>
    </source>
</evidence>
<proteinExistence type="predicted"/>
<reference evidence="2" key="1">
    <citation type="submission" date="2023-08" db="EMBL/GenBank/DDBJ databases">
        <title>A de novo genome assembly of Solanum verrucosum Schlechtendal, a Mexican diploid species geographically isolated from the other diploid A-genome species in potato relatives.</title>
        <authorList>
            <person name="Hosaka K."/>
        </authorList>
    </citation>
    <scope>NUCLEOTIDE SEQUENCE</scope>
    <source>
        <tissue evidence="2">Young leaves</tissue>
    </source>
</reference>
<keyword evidence="3" id="KW-1185">Reference proteome</keyword>
<organism evidence="2 3">
    <name type="scientific">Solanum verrucosum</name>
    <dbReference type="NCBI Taxonomy" id="315347"/>
    <lineage>
        <taxon>Eukaryota</taxon>
        <taxon>Viridiplantae</taxon>
        <taxon>Streptophyta</taxon>
        <taxon>Embryophyta</taxon>
        <taxon>Tracheophyta</taxon>
        <taxon>Spermatophyta</taxon>
        <taxon>Magnoliopsida</taxon>
        <taxon>eudicotyledons</taxon>
        <taxon>Gunneridae</taxon>
        <taxon>Pentapetalae</taxon>
        <taxon>asterids</taxon>
        <taxon>lamiids</taxon>
        <taxon>Solanales</taxon>
        <taxon>Solanaceae</taxon>
        <taxon>Solanoideae</taxon>
        <taxon>Solaneae</taxon>
        <taxon>Solanum</taxon>
    </lineage>
</organism>
<evidence type="ECO:0000259" key="1">
    <source>
        <dbReference type="Pfam" id="PF03732"/>
    </source>
</evidence>
<accession>A0AAF0QM73</accession>
<dbReference type="EMBL" id="CP133615">
    <property type="protein sequence ID" value="WMV25292.1"/>
    <property type="molecule type" value="Genomic_DNA"/>
</dbReference>